<feature type="transmembrane region" description="Helical" evidence="1">
    <location>
        <begin position="58"/>
        <end position="79"/>
    </location>
</feature>
<dbReference type="EMBL" id="FTOM01000001">
    <property type="protein sequence ID" value="SIS49183.1"/>
    <property type="molecule type" value="Genomic_DNA"/>
</dbReference>
<accession>A0A1N7JIL5</accession>
<proteinExistence type="predicted"/>
<reference evidence="3" key="1">
    <citation type="submission" date="2017-01" db="EMBL/GenBank/DDBJ databases">
        <authorList>
            <person name="Varghese N."/>
            <person name="Submissions S."/>
        </authorList>
    </citation>
    <scope>NUCLEOTIDE SEQUENCE [LARGE SCALE GENOMIC DNA]</scope>
    <source>
        <strain evidence="3">DSM 18714</strain>
    </source>
</reference>
<keyword evidence="1" id="KW-1133">Transmembrane helix</keyword>
<gene>
    <name evidence="2" type="ORF">SAMN05421795_10118</name>
</gene>
<feature type="transmembrane region" description="Helical" evidence="1">
    <location>
        <begin position="118"/>
        <end position="139"/>
    </location>
</feature>
<sequence>MNSQTDFSERLRRIEAARPPRGQFRLHVGEAEMKMTQAQVDRRIAAIKAAQRPRAWPGILRTLVAPVLGVAGLVLALAVKLRLPVEITADPAIVDPLAGVLVALALALVSGVSHRLQLVLAVVAALGAQALSHNAAHLWPAPMAQLLSPDWVAQARATTAPRTAVLLGRSLSF</sequence>
<dbReference type="STRING" id="407234.SAMN05421795_10118"/>
<keyword evidence="1" id="KW-0472">Membrane</keyword>
<organism evidence="2 3">
    <name type="scientific">Phaeovulum vinaykumarii</name>
    <dbReference type="NCBI Taxonomy" id="407234"/>
    <lineage>
        <taxon>Bacteria</taxon>
        <taxon>Pseudomonadati</taxon>
        <taxon>Pseudomonadota</taxon>
        <taxon>Alphaproteobacteria</taxon>
        <taxon>Rhodobacterales</taxon>
        <taxon>Paracoccaceae</taxon>
        <taxon>Phaeovulum</taxon>
    </lineage>
</organism>
<keyword evidence="1" id="KW-0812">Transmembrane</keyword>
<dbReference type="Proteomes" id="UP000186098">
    <property type="component" value="Unassembled WGS sequence"/>
</dbReference>
<evidence type="ECO:0000313" key="3">
    <source>
        <dbReference type="Proteomes" id="UP000186098"/>
    </source>
</evidence>
<protein>
    <submittedName>
        <fullName evidence="2">Uncharacterized protein</fullName>
    </submittedName>
</protein>
<dbReference type="AlphaFoldDB" id="A0A1N7JIL5"/>
<dbReference type="RefSeq" id="WP_076362915.1">
    <property type="nucleotide sequence ID" value="NZ_FTOM01000001.1"/>
</dbReference>
<evidence type="ECO:0000256" key="1">
    <source>
        <dbReference type="SAM" id="Phobius"/>
    </source>
</evidence>
<keyword evidence="3" id="KW-1185">Reference proteome</keyword>
<evidence type="ECO:0000313" key="2">
    <source>
        <dbReference type="EMBL" id="SIS49183.1"/>
    </source>
</evidence>
<feature type="transmembrane region" description="Helical" evidence="1">
    <location>
        <begin position="91"/>
        <end position="111"/>
    </location>
</feature>
<name>A0A1N7JIL5_9RHOB</name>